<feature type="binding site" evidence="8">
    <location>
        <position position="76"/>
    </location>
    <ligand>
        <name>phosphate</name>
        <dbReference type="ChEBI" id="CHEBI:43474"/>
    </ligand>
</feature>
<evidence type="ECO:0000256" key="1">
    <source>
        <dbReference type="ARBA" id="ARBA00000755"/>
    </source>
</evidence>
<dbReference type="STRING" id="418784.A0A2P7YHX5"/>
<dbReference type="SUPFAM" id="SSF53167">
    <property type="entry name" value="Purine and uridine phosphorylases"/>
    <property type="match status" value="1"/>
</dbReference>
<evidence type="ECO:0000256" key="4">
    <source>
        <dbReference type="ARBA" id="ARBA00022676"/>
    </source>
</evidence>
<dbReference type="GO" id="GO:0034355">
    <property type="term" value="P:NAD+ biosynthetic process via the salvage pathway"/>
    <property type="evidence" value="ECO:0007669"/>
    <property type="project" value="EnsemblFungi"/>
</dbReference>
<dbReference type="InterPro" id="IPR035994">
    <property type="entry name" value="Nucleoside_phosphorylase_sf"/>
</dbReference>
<feature type="binding site" evidence="8">
    <location>
        <position position="234"/>
    </location>
    <ligand>
        <name>phosphate</name>
        <dbReference type="ChEBI" id="CHEBI:43474"/>
    </ligand>
</feature>
<accession>A0A2P7YHX5</accession>
<dbReference type="GO" id="GO:0046115">
    <property type="term" value="P:guanosine catabolic process"/>
    <property type="evidence" value="ECO:0007669"/>
    <property type="project" value="EnsemblFungi"/>
</dbReference>
<protein>
    <recommendedName>
        <fullName evidence="7">Purine nucleoside phosphorylase</fullName>
        <ecNumber evidence="7">2.4.2.1</ecNumber>
    </recommendedName>
    <alternativeName>
        <fullName evidence="7">Inosine-guanosine phosphorylase</fullName>
    </alternativeName>
</protein>
<dbReference type="Proteomes" id="UP000241107">
    <property type="component" value="Unassembled WGS sequence"/>
</dbReference>
<evidence type="ECO:0000256" key="5">
    <source>
        <dbReference type="ARBA" id="ARBA00022679"/>
    </source>
</evidence>
<feature type="binding site" evidence="8">
    <location>
        <position position="257"/>
    </location>
    <ligand>
        <name>a purine D-ribonucleoside</name>
        <dbReference type="ChEBI" id="CHEBI:142355"/>
    </ligand>
</feature>
<dbReference type="GO" id="GO:0047724">
    <property type="term" value="F:inosine nucleosidase activity"/>
    <property type="evidence" value="ECO:0007669"/>
    <property type="project" value="EnsemblFungi"/>
</dbReference>
<dbReference type="OrthoDB" id="10261782at2759"/>
<dbReference type="UniPathway" id="UPA00606"/>
<evidence type="ECO:0000256" key="3">
    <source>
        <dbReference type="ARBA" id="ARBA00006751"/>
    </source>
</evidence>
<dbReference type="Pfam" id="PF01048">
    <property type="entry name" value="PNP_UDP_1"/>
    <property type="match status" value="1"/>
</dbReference>
<evidence type="ECO:0000256" key="8">
    <source>
        <dbReference type="PIRSR" id="PIRSR000477-2"/>
    </source>
</evidence>
<dbReference type="PIRSF" id="PIRSF000477">
    <property type="entry name" value="PurNPase"/>
    <property type="match status" value="1"/>
</dbReference>
<dbReference type="NCBIfam" id="NF006054">
    <property type="entry name" value="PRK08202.1"/>
    <property type="match status" value="1"/>
</dbReference>
<evidence type="ECO:0000256" key="7">
    <source>
        <dbReference type="PIRNR" id="PIRNR000477"/>
    </source>
</evidence>
<dbReference type="EMBL" id="PYFQ01000014">
    <property type="protein sequence ID" value="PSK35555.1"/>
    <property type="molecule type" value="Genomic_DNA"/>
</dbReference>
<dbReference type="InterPro" id="IPR011268">
    <property type="entry name" value="Purine_phosphorylase"/>
</dbReference>
<dbReference type="VEuPathDB" id="FungiDB:C7M61_004343"/>
<feature type="binding site" evidence="8">
    <location>
        <position position="215"/>
    </location>
    <ligand>
        <name>a purine D-ribonucleoside</name>
        <dbReference type="ChEBI" id="CHEBI:142355"/>
    </ligand>
</feature>
<keyword evidence="4 7" id="KW-0328">Glycosyltransferase</keyword>
<dbReference type="GO" id="GO:0006148">
    <property type="term" value="P:inosine catabolic process"/>
    <property type="evidence" value="ECO:0007669"/>
    <property type="project" value="EnsemblFungi"/>
</dbReference>
<organism evidence="10 11">
    <name type="scientific">Candidozyma pseudohaemuli</name>
    <dbReference type="NCBI Taxonomy" id="418784"/>
    <lineage>
        <taxon>Eukaryota</taxon>
        <taxon>Fungi</taxon>
        <taxon>Dikarya</taxon>
        <taxon>Ascomycota</taxon>
        <taxon>Saccharomycotina</taxon>
        <taxon>Pichiomycetes</taxon>
        <taxon>Metschnikowiaceae</taxon>
        <taxon>Candidozyma</taxon>
    </lineage>
</organism>
<dbReference type="GO" id="GO:0019358">
    <property type="term" value="P:nicotinate nucleotide salvage"/>
    <property type="evidence" value="ECO:0007669"/>
    <property type="project" value="EnsemblFungi"/>
</dbReference>
<dbReference type="EC" id="2.4.2.1" evidence="7"/>
<dbReference type="PANTHER" id="PTHR11904">
    <property type="entry name" value="METHYLTHIOADENOSINE/PURINE NUCLEOSIDE PHOSPHORYLASE"/>
    <property type="match status" value="1"/>
</dbReference>
<dbReference type="InterPro" id="IPR000845">
    <property type="entry name" value="Nucleoside_phosphorylase_d"/>
</dbReference>
<dbReference type="GO" id="GO:0004731">
    <property type="term" value="F:purine-nucleoside phosphorylase activity"/>
    <property type="evidence" value="ECO:0007669"/>
    <property type="project" value="UniProtKB-EC"/>
</dbReference>
<comment type="pathway">
    <text evidence="2 7">Purine metabolism; purine nucleoside salvage.</text>
</comment>
<name>A0A2P7YHX5_9ASCO</name>
<dbReference type="NCBIfam" id="TIGR01697">
    <property type="entry name" value="PNPH-PUNA-XAPA"/>
    <property type="match status" value="1"/>
</dbReference>
<feature type="domain" description="Nucleoside phosphorylase" evidence="9">
    <location>
        <begin position="37"/>
        <end position="304"/>
    </location>
</feature>
<feature type="binding site" evidence="8">
    <location>
        <begin position="98"/>
        <end position="100"/>
    </location>
    <ligand>
        <name>phosphate</name>
        <dbReference type="ChEBI" id="CHEBI:43474"/>
    </ligand>
</feature>
<dbReference type="GeneID" id="36567730"/>
<evidence type="ECO:0000313" key="11">
    <source>
        <dbReference type="Proteomes" id="UP000241107"/>
    </source>
</evidence>
<keyword evidence="5 7" id="KW-0808">Transferase</keyword>
<evidence type="ECO:0000256" key="2">
    <source>
        <dbReference type="ARBA" id="ARBA00005058"/>
    </source>
</evidence>
<reference evidence="10 11" key="1">
    <citation type="submission" date="2018-03" db="EMBL/GenBank/DDBJ databases">
        <title>Candida pseudohaemulonii genome assembly and annotation.</title>
        <authorList>
            <person name="Munoz J.F."/>
            <person name="Gade L.G."/>
            <person name="Chow N.A."/>
            <person name="Litvintseva A.P."/>
            <person name="Loparev V.N."/>
            <person name="Cuomo C.A."/>
        </authorList>
    </citation>
    <scope>NUCLEOTIDE SEQUENCE [LARGE SCALE GENOMIC DNA]</scope>
    <source>
        <strain evidence="10 11">B12108</strain>
    </source>
</reference>
<sequence>MSLVAPKDYMALLDKAASSLKEKLAPFKDTPIVSPRVLIICGSGLGGIANVLAPEPRLEVPYGDIPGFKTSTVPGHAGKLIFGTIGENKVPVICMVGRLHFYEGYTFQETTFPVRLAKLLNVKTVVVTNAAGGVNEKFKPGDLMIIEDHINFPGLAGFHPLKGPNLEEFGPRFQPLSDAYSHELRHLFFKKASLLGVTRAIHQGTYFFAAGPTFESRAEVRMIRTLGGDAVGMSTVPEVIVARHSGMDVLALSLITNAGVGEKPPSAFEENPKPLDDGMASHDEVLESANEASKDVQKIFTATINEL</sequence>
<keyword evidence="11" id="KW-1185">Reference proteome</keyword>
<comment type="function">
    <text evidence="6">The purine nucleoside phosphorylases catalyze the phosphorolytic breakdown of the N-glycosidic bond in the beta-(deoxy)ribonucleoside molecules, with the formation of the corresponding free purine bases and pentose-1-phosphate. Cleaves guanosine and inosine.</text>
</comment>
<dbReference type="GO" id="GO:0005737">
    <property type="term" value="C:cytoplasm"/>
    <property type="evidence" value="ECO:0007669"/>
    <property type="project" value="TreeGrafter"/>
</dbReference>
<dbReference type="GO" id="GO:0070635">
    <property type="term" value="F:nicotinamide riboside hydrolase activity"/>
    <property type="evidence" value="ECO:0007669"/>
    <property type="project" value="EnsemblFungi"/>
</dbReference>
<feature type="binding site" evidence="8">
    <location>
        <position position="43"/>
    </location>
    <ligand>
        <name>phosphate</name>
        <dbReference type="ChEBI" id="CHEBI:43474"/>
    </ligand>
</feature>
<dbReference type="FunFam" id="3.40.50.1580:FF:000004">
    <property type="entry name" value="Purine nucleoside phosphorylase"/>
    <property type="match status" value="1"/>
</dbReference>
<feature type="binding site" evidence="8">
    <location>
        <position position="130"/>
    </location>
    <ligand>
        <name>phosphate</name>
        <dbReference type="ChEBI" id="CHEBI:43474"/>
    </ligand>
</feature>
<comment type="similarity">
    <text evidence="3 7">Belongs to the PNP/MTAP phosphorylase family.</text>
</comment>
<proteinExistence type="inferred from homology"/>
<dbReference type="RefSeq" id="XP_024712046.1">
    <property type="nucleotide sequence ID" value="XM_024859664.1"/>
</dbReference>
<comment type="catalytic activity">
    <reaction evidence="1">
        <text>a purine D-ribonucleoside + phosphate = a purine nucleobase + alpha-D-ribose 1-phosphate</text>
        <dbReference type="Rhea" id="RHEA:19805"/>
        <dbReference type="ChEBI" id="CHEBI:26386"/>
        <dbReference type="ChEBI" id="CHEBI:43474"/>
        <dbReference type="ChEBI" id="CHEBI:57720"/>
        <dbReference type="ChEBI" id="CHEBI:142355"/>
        <dbReference type="EC" id="2.4.2.1"/>
    </reaction>
</comment>
<dbReference type="CDD" id="cd09009">
    <property type="entry name" value="PNP-EcPNPII_like"/>
    <property type="match status" value="1"/>
</dbReference>
<evidence type="ECO:0000256" key="6">
    <source>
        <dbReference type="ARBA" id="ARBA00058131"/>
    </source>
</evidence>
<dbReference type="PANTHER" id="PTHR11904:SF9">
    <property type="entry name" value="PURINE NUCLEOSIDE PHOSPHORYLASE-RELATED"/>
    <property type="match status" value="1"/>
</dbReference>
<dbReference type="AlphaFoldDB" id="A0A2P7YHX5"/>
<evidence type="ECO:0000313" key="10">
    <source>
        <dbReference type="EMBL" id="PSK35555.1"/>
    </source>
</evidence>
<gene>
    <name evidence="10" type="ORF">C7M61_004343</name>
</gene>
<comment type="caution">
    <text evidence="10">The sequence shown here is derived from an EMBL/GenBank/DDBJ whole genome shotgun (WGS) entry which is preliminary data.</text>
</comment>
<dbReference type="Gene3D" id="3.40.50.1580">
    <property type="entry name" value="Nucleoside phosphorylase domain"/>
    <property type="match status" value="1"/>
</dbReference>
<evidence type="ECO:0000259" key="9">
    <source>
        <dbReference type="Pfam" id="PF01048"/>
    </source>
</evidence>